<keyword evidence="2" id="KW-1185">Reference proteome</keyword>
<gene>
    <name evidence="1" type="ORF">BLE401_18615</name>
</gene>
<dbReference type="EMBL" id="CP018889">
    <property type="protein sequence ID" value="QGX04084.1"/>
    <property type="molecule type" value="Genomic_DNA"/>
</dbReference>
<proteinExistence type="predicted"/>
<dbReference type="Proteomes" id="UP000234271">
    <property type="component" value="Chromosome"/>
</dbReference>
<reference evidence="2" key="1">
    <citation type="submission" date="2016-12" db="EMBL/GenBank/DDBJ databases">
        <title>Complete Genome Sequence of Beggiatoa leptomitiformis D-401.</title>
        <authorList>
            <person name="Fomenkov A."/>
            <person name="Vincze T."/>
            <person name="Grabovich M."/>
            <person name="Anton B.P."/>
            <person name="Dubinina G."/>
            <person name="Orlova M."/>
            <person name="Belousova E."/>
            <person name="Roberts R.J."/>
        </authorList>
    </citation>
    <scope>NUCLEOTIDE SEQUENCE [LARGE SCALE GENOMIC DNA]</scope>
    <source>
        <strain evidence="2">D-401</strain>
    </source>
</reference>
<protein>
    <recommendedName>
        <fullName evidence="3">Holin</fullName>
    </recommendedName>
</protein>
<dbReference type="RefSeq" id="WP_161575456.1">
    <property type="nucleotide sequence ID" value="NZ_CP012373.2"/>
</dbReference>
<evidence type="ECO:0000313" key="2">
    <source>
        <dbReference type="Proteomes" id="UP000234271"/>
    </source>
</evidence>
<sequence length="58" mass="6107">MTINKNYFIKLVGERSTWLGLVTFLSAFGAVISPESAETIAGIGVSLAGLIFGVTTDE</sequence>
<dbReference type="AlphaFoldDB" id="A0A650GCS0"/>
<evidence type="ECO:0008006" key="3">
    <source>
        <dbReference type="Google" id="ProtNLM"/>
    </source>
</evidence>
<evidence type="ECO:0000313" key="1">
    <source>
        <dbReference type="EMBL" id="QGX04084.1"/>
    </source>
</evidence>
<accession>A0A650GCS0</accession>
<organism evidence="1 2">
    <name type="scientific">Beggiatoa leptomitoformis</name>
    <dbReference type="NCBI Taxonomy" id="288004"/>
    <lineage>
        <taxon>Bacteria</taxon>
        <taxon>Pseudomonadati</taxon>
        <taxon>Pseudomonadota</taxon>
        <taxon>Gammaproteobacteria</taxon>
        <taxon>Thiotrichales</taxon>
        <taxon>Thiotrichaceae</taxon>
        <taxon>Beggiatoa</taxon>
    </lineage>
</organism>
<name>A0A650GCS0_9GAMM</name>